<dbReference type="OrthoDB" id="2501656at2759"/>
<dbReference type="Proteomes" id="UP000037035">
    <property type="component" value="Unassembled WGS sequence"/>
</dbReference>
<evidence type="ECO:0000313" key="3">
    <source>
        <dbReference type="EMBL" id="KNZ49126.1"/>
    </source>
</evidence>
<evidence type="ECO:0000313" key="4">
    <source>
        <dbReference type="Proteomes" id="UP000037035"/>
    </source>
</evidence>
<comment type="caution">
    <text evidence="3">The sequence shown here is derived from an EMBL/GenBank/DDBJ whole genome shotgun (WGS) entry which is preliminary data.</text>
</comment>
<protein>
    <recommendedName>
        <fullName evidence="2">DUF7143 domain-containing protein</fullName>
    </recommendedName>
</protein>
<accession>A0A0L6UKP8</accession>
<gene>
    <name evidence="3" type="ORF">VP01_519g5</name>
</gene>
<dbReference type="VEuPathDB" id="FungiDB:VP01_519g5"/>
<feature type="signal peptide" evidence="1">
    <location>
        <begin position="1"/>
        <end position="20"/>
    </location>
</feature>
<dbReference type="PANTHER" id="PTHR37592:SF1">
    <property type="match status" value="1"/>
</dbReference>
<evidence type="ECO:0000259" key="2">
    <source>
        <dbReference type="Pfam" id="PF23631"/>
    </source>
</evidence>
<dbReference type="Pfam" id="PF23631">
    <property type="entry name" value="DUF7143"/>
    <property type="match status" value="1"/>
</dbReference>
<dbReference type="EMBL" id="LAVV01010386">
    <property type="protein sequence ID" value="KNZ49126.1"/>
    <property type="molecule type" value="Genomic_DNA"/>
</dbReference>
<proteinExistence type="predicted"/>
<feature type="chain" id="PRO_5005567961" description="DUF7143 domain-containing protein" evidence="1">
    <location>
        <begin position="21"/>
        <end position="198"/>
    </location>
</feature>
<dbReference type="AlphaFoldDB" id="A0A0L6UKP8"/>
<dbReference type="InterPro" id="IPR055567">
    <property type="entry name" value="DUF7143"/>
</dbReference>
<organism evidence="3 4">
    <name type="scientific">Puccinia sorghi</name>
    <dbReference type="NCBI Taxonomy" id="27349"/>
    <lineage>
        <taxon>Eukaryota</taxon>
        <taxon>Fungi</taxon>
        <taxon>Dikarya</taxon>
        <taxon>Basidiomycota</taxon>
        <taxon>Pucciniomycotina</taxon>
        <taxon>Pucciniomycetes</taxon>
        <taxon>Pucciniales</taxon>
        <taxon>Pucciniaceae</taxon>
        <taxon>Puccinia</taxon>
    </lineage>
</organism>
<name>A0A0L6UKP8_9BASI</name>
<keyword evidence="4" id="KW-1185">Reference proteome</keyword>
<reference evidence="3 4" key="1">
    <citation type="submission" date="2015-08" db="EMBL/GenBank/DDBJ databases">
        <title>Next Generation Sequencing and Analysis of the Genome of Puccinia sorghi L Schw, the Causal Agent of Maize Common Rust.</title>
        <authorList>
            <person name="Rochi L."/>
            <person name="Burguener G."/>
            <person name="Darino M."/>
            <person name="Turjanski A."/>
            <person name="Kreff E."/>
            <person name="Dieguez M.J."/>
            <person name="Sacco F."/>
        </authorList>
    </citation>
    <scope>NUCLEOTIDE SEQUENCE [LARGE SCALE GENOMIC DNA]</scope>
    <source>
        <strain evidence="3 4">RO10H11247</strain>
    </source>
</reference>
<keyword evidence="1" id="KW-0732">Signal</keyword>
<dbReference type="PANTHER" id="PTHR37592">
    <property type="match status" value="1"/>
</dbReference>
<feature type="domain" description="DUF7143" evidence="2">
    <location>
        <begin position="40"/>
        <end position="189"/>
    </location>
</feature>
<evidence type="ECO:0000256" key="1">
    <source>
        <dbReference type="SAM" id="SignalP"/>
    </source>
</evidence>
<sequence length="198" mass="21902">MFKISFCILLTLLAAQLATAIPLPHKEEGRHHAHDRPCFMTGTSEIPKDVVTDMKVICLPGRQPFKGVPDVQIANTVYSVQDFQREPSLSPVGFALKYFTPKTRSDEVTLALENLMDVYGATNAGLRSWGQEKHLEVKKIKGPSFYLAFQHAISVGDMKAATHQLGKVLKNCFNCTPQDKQQVVDIAVANHVELPGCI</sequence>